<evidence type="ECO:0000256" key="5">
    <source>
        <dbReference type="ARBA" id="ARBA00022989"/>
    </source>
</evidence>
<dbReference type="Proteomes" id="UP000826271">
    <property type="component" value="Unassembled WGS sequence"/>
</dbReference>
<comment type="caution">
    <text evidence="10">The sequence shown here is derived from an EMBL/GenBank/DDBJ whole genome shotgun (WGS) entry which is preliminary data.</text>
</comment>
<dbReference type="InterPro" id="IPR004698">
    <property type="entry name" value="Zn/Fe_permease_fun/pln"/>
</dbReference>
<feature type="transmembrane region" description="Helical" evidence="8">
    <location>
        <begin position="308"/>
        <end position="327"/>
    </location>
</feature>
<dbReference type="GO" id="GO:0005886">
    <property type="term" value="C:plasma membrane"/>
    <property type="evidence" value="ECO:0007669"/>
    <property type="project" value="TreeGrafter"/>
</dbReference>
<dbReference type="GO" id="GO:0005385">
    <property type="term" value="F:zinc ion transmembrane transporter activity"/>
    <property type="evidence" value="ECO:0007669"/>
    <property type="project" value="InterPro"/>
</dbReference>
<comment type="subcellular location">
    <subcellularLocation>
        <location evidence="1 8">Membrane</location>
        <topology evidence="1 8">Multi-pass membrane protein</topology>
    </subcellularLocation>
</comment>
<accession>A0AAV6XH72</accession>
<evidence type="ECO:0000256" key="2">
    <source>
        <dbReference type="ARBA" id="ARBA00006939"/>
    </source>
</evidence>
<evidence type="ECO:0000256" key="6">
    <source>
        <dbReference type="ARBA" id="ARBA00023065"/>
    </source>
</evidence>
<feature type="transmembrane region" description="Helical" evidence="8">
    <location>
        <begin position="59"/>
        <end position="80"/>
    </location>
</feature>
<reference evidence="10" key="1">
    <citation type="submission" date="2019-10" db="EMBL/GenBank/DDBJ databases">
        <authorList>
            <person name="Zhang R."/>
            <person name="Pan Y."/>
            <person name="Wang J."/>
            <person name="Ma R."/>
            <person name="Yu S."/>
        </authorList>
    </citation>
    <scope>NUCLEOTIDE SEQUENCE</scope>
    <source>
        <strain evidence="10">LA-IB0</strain>
        <tissue evidence="10">Leaf</tissue>
    </source>
</reference>
<dbReference type="InterPro" id="IPR003689">
    <property type="entry name" value="ZIP"/>
</dbReference>
<evidence type="ECO:0000313" key="11">
    <source>
        <dbReference type="Proteomes" id="UP000826271"/>
    </source>
</evidence>
<evidence type="ECO:0000256" key="7">
    <source>
        <dbReference type="ARBA" id="ARBA00023136"/>
    </source>
</evidence>
<dbReference type="PANTHER" id="PTHR11040:SF44">
    <property type="entry name" value="PROTEIN ZNTC-RELATED"/>
    <property type="match status" value="1"/>
</dbReference>
<evidence type="ECO:0000256" key="4">
    <source>
        <dbReference type="ARBA" id="ARBA00022692"/>
    </source>
</evidence>
<keyword evidence="4 8" id="KW-0812">Transmembrane</keyword>
<evidence type="ECO:0000256" key="9">
    <source>
        <dbReference type="SAM" id="MobiDB-lite"/>
    </source>
</evidence>
<sequence length="328" mass="35181">MSNSTCNTNDEESDGCRDDSYALVLKMIAIAAILIASFCGVSIPLLGKNRRFLQTDSNLFVIVKAFAAGVILATGFVHILPDATSALTDSCLPSFPWLEFPFSGFIAMVAALATLLADSVGTWYYESKQIENFQPNSFEVESESEEERRLREHSHGHSHGIGSGDEEGGVRHIVVSQVLELGIVSHSVIIGLSLGVSQSPCTIKPLIGALSFHQFFEGFALGGCITQANFTTLKSTIMACFFAITTPVGIAIGIGVSSIYNANSPRALVIEGIFDSISAGILVYMALVDLIAADFLSKRMRCNVRLQVLSYFALFVGAVSMSSLAIWA</sequence>
<feature type="transmembrane region" description="Helical" evidence="8">
    <location>
        <begin position="237"/>
        <end position="260"/>
    </location>
</feature>
<feature type="region of interest" description="Disordered" evidence="9">
    <location>
        <begin position="136"/>
        <end position="167"/>
    </location>
</feature>
<keyword evidence="5 8" id="KW-1133">Transmembrane helix</keyword>
<gene>
    <name evidence="10" type="ORF">BUALT_Bualt05G0011900</name>
</gene>
<dbReference type="NCBIfam" id="TIGR00820">
    <property type="entry name" value="zip"/>
    <property type="match status" value="1"/>
</dbReference>
<dbReference type="EMBL" id="WHWC01000005">
    <property type="protein sequence ID" value="KAG8381813.1"/>
    <property type="molecule type" value="Genomic_DNA"/>
</dbReference>
<dbReference type="PANTHER" id="PTHR11040">
    <property type="entry name" value="ZINC/IRON TRANSPORTER"/>
    <property type="match status" value="1"/>
</dbReference>
<keyword evidence="11" id="KW-1185">Reference proteome</keyword>
<proteinExistence type="inferred from homology"/>
<feature type="compositionally biased region" description="Basic and acidic residues" evidence="9">
    <location>
        <begin position="146"/>
        <end position="155"/>
    </location>
</feature>
<keyword evidence="7 8" id="KW-0472">Membrane</keyword>
<comment type="caution">
    <text evidence="8">Lacks conserved residue(s) required for the propagation of feature annotation.</text>
</comment>
<evidence type="ECO:0000256" key="1">
    <source>
        <dbReference type="ARBA" id="ARBA00004141"/>
    </source>
</evidence>
<name>A0AAV6XH72_9LAMI</name>
<evidence type="ECO:0000256" key="8">
    <source>
        <dbReference type="RuleBase" id="RU362088"/>
    </source>
</evidence>
<feature type="transmembrane region" description="Helical" evidence="8">
    <location>
        <begin position="27"/>
        <end position="47"/>
    </location>
</feature>
<dbReference type="AlphaFoldDB" id="A0AAV6XH72"/>
<protein>
    <submittedName>
        <fullName evidence="10">Uncharacterized protein</fullName>
    </submittedName>
</protein>
<keyword evidence="3 8" id="KW-0813">Transport</keyword>
<organism evidence="10 11">
    <name type="scientific">Buddleja alternifolia</name>
    <dbReference type="NCBI Taxonomy" id="168488"/>
    <lineage>
        <taxon>Eukaryota</taxon>
        <taxon>Viridiplantae</taxon>
        <taxon>Streptophyta</taxon>
        <taxon>Embryophyta</taxon>
        <taxon>Tracheophyta</taxon>
        <taxon>Spermatophyta</taxon>
        <taxon>Magnoliopsida</taxon>
        <taxon>eudicotyledons</taxon>
        <taxon>Gunneridae</taxon>
        <taxon>Pentapetalae</taxon>
        <taxon>asterids</taxon>
        <taxon>lamiids</taxon>
        <taxon>Lamiales</taxon>
        <taxon>Scrophulariaceae</taxon>
        <taxon>Buddlejeae</taxon>
        <taxon>Buddleja</taxon>
    </lineage>
</organism>
<evidence type="ECO:0000256" key="3">
    <source>
        <dbReference type="ARBA" id="ARBA00022448"/>
    </source>
</evidence>
<dbReference type="Pfam" id="PF02535">
    <property type="entry name" value="Zip"/>
    <property type="match status" value="1"/>
</dbReference>
<feature type="transmembrane region" description="Helical" evidence="8">
    <location>
        <begin position="272"/>
        <end position="296"/>
    </location>
</feature>
<feature type="transmembrane region" description="Helical" evidence="8">
    <location>
        <begin position="100"/>
        <end position="125"/>
    </location>
</feature>
<keyword evidence="6 8" id="KW-0406">Ion transport</keyword>
<evidence type="ECO:0000313" key="10">
    <source>
        <dbReference type="EMBL" id="KAG8381813.1"/>
    </source>
</evidence>
<comment type="similarity">
    <text evidence="2 8">Belongs to the ZIP transporter (TC 2.A.5) family.</text>
</comment>